<evidence type="ECO:0000313" key="1">
    <source>
        <dbReference type="EMBL" id="KKK80943.1"/>
    </source>
</evidence>
<sequence>LLVFVRVLKTHIKLTQITPNKLISVN</sequence>
<name>A0A0F8YHU1_9ZZZZ</name>
<dbReference type="EMBL" id="LAZR01053349">
    <property type="protein sequence ID" value="KKK80943.1"/>
    <property type="molecule type" value="Genomic_DNA"/>
</dbReference>
<accession>A0A0F8YHU1</accession>
<feature type="non-terminal residue" evidence="1">
    <location>
        <position position="1"/>
    </location>
</feature>
<organism evidence="1">
    <name type="scientific">marine sediment metagenome</name>
    <dbReference type="NCBI Taxonomy" id="412755"/>
    <lineage>
        <taxon>unclassified sequences</taxon>
        <taxon>metagenomes</taxon>
        <taxon>ecological metagenomes</taxon>
    </lineage>
</organism>
<gene>
    <name evidence="1" type="ORF">LCGC14_2818450</name>
</gene>
<dbReference type="AlphaFoldDB" id="A0A0F8YHU1"/>
<proteinExistence type="predicted"/>
<reference evidence="1" key="1">
    <citation type="journal article" date="2015" name="Nature">
        <title>Complex archaea that bridge the gap between prokaryotes and eukaryotes.</title>
        <authorList>
            <person name="Spang A."/>
            <person name="Saw J.H."/>
            <person name="Jorgensen S.L."/>
            <person name="Zaremba-Niedzwiedzka K."/>
            <person name="Martijn J."/>
            <person name="Lind A.E."/>
            <person name="van Eijk R."/>
            <person name="Schleper C."/>
            <person name="Guy L."/>
            <person name="Ettema T.J."/>
        </authorList>
    </citation>
    <scope>NUCLEOTIDE SEQUENCE</scope>
</reference>
<protein>
    <submittedName>
        <fullName evidence="1">Uncharacterized protein</fullName>
    </submittedName>
</protein>
<comment type="caution">
    <text evidence="1">The sequence shown here is derived from an EMBL/GenBank/DDBJ whole genome shotgun (WGS) entry which is preliminary data.</text>
</comment>